<reference evidence="1" key="1">
    <citation type="submission" date="2021-02" db="EMBL/GenBank/DDBJ databases">
        <authorList>
            <person name="Nowell W R."/>
        </authorList>
    </citation>
    <scope>NUCLEOTIDE SEQUENCE</scope>
</reference>
<sequence length="90" mass="10515">MSKTESNNEHIFAMRRAAKGILFNLDLVQIDLESIYDNNTEIECDHVKVMISYAHKDTKSCQQLVSKLQNRVRGDIWVDFIKLKPPYEDD</sequence>
<dbReference type="EMBL" id="CAJOAX010001517">
    <property type="protein sequence ID" value="CAF3722381.1"/>
    <property type="molecule type" value="Genomic_DNA"/>
</dbReference>
<evidence type="ECO:0000313" key="5">
    <source>
        <dbReference type="Proteomes" id="UP000663882"/>
    </source>
</evidence>
<dbReference type="EMBL" id="CAJNOO010000214">
    <property type="protein sequence ID" value="CAF0860060.1"/>
    <property type="molecule type" value="Genomic_DNA"/>
</dbReference>
<evidence type="ECO:0000313" key="4">
    <source>
        <dbReference type="EMBL" id="CAF3722381.1"/>
    </source>
</evidence>
<evidence type="ECO:0000313" key="3">
    <source>
        <dbReference type="EMBL" id="CAF3678517.1"/>
    </source>
</evidence>
<dbReference type="EMBL" id="CAJOBE010000724">
    <property type="protein sequence ID" value="CAF3678517.1"/>
    <property type="molecule type" value="Genomic_DNA"/>
</dbReference>
<dbReference type="Proteomes" id="UP000663889">
    <property type="component" value="Unassembled WGS sequence"/>
</dbReference>
<dbReference type="Proteomes" id="UP000663874">
    <property type="component" value="Unassembled WGS sequence"/>
</dbReference>
<comment type="caution">
    <text evidence="1">The sequence shown here is derived from an EMBL/GenBank/DDBJ whole genome shotgun (WGS) entry which is preliminary data.</text>
</comment>
<accession>A0A813WMA3</accession>
<proteinExistence type="predicted"/>
<dbReference type="Proteomes" id="UP000663882">
    <property type="component" value="Unassembled WGS sequence"/>
</dbReference>
<evidence type="ECO:0000313" key="1">
    <source>
        <dbReference type="EMBL" id="CAF0860060.1"/>
    </source>
</evidence>
<name>A0A813WMA3_9BILA</name>
<organism evidence="1 5">
    <name type="scientific">Rotaria sordida</name>
    <dbReference type="NCBI Taxonomy" id="392033"/>
    <lineage>
        <taxon>Eukaryota</taxon>
        <taxon>Metazoa</taxon>
        <taxon>Spiralia</taxon>
        <taxon>Gnathifera</taxon>
        <taxon>Rotifera</taxon>
        <taxon>Eurotatoria</taxon>
        <taxon>Bdelloidea</taxon>
        <taxon>Philodinida</taxon>
        <taxon>Philodinidae</taxon>
        <taxon>Rotaria</taxon>
    </lineage>
</organism>
<dbReference type="Proteomes" id="UP000663823">
    <property type="component" value="Unassembled WGS sequence"/>
</dbReference>
<dbReference type="EMBL" id="CAJNOU010000237">
    <property type="protein sequence ID" value="CAF0927456.1"/>
    <property type="molecule type" value="Genomic_DNA"/>
</dbReference>
<gene>
    <name evidence="3" type="ORF">FNK824_LOCUS7683</name>
    <name evidence="4" type="ORF">OTI717_LOCUS13910</name>
    <name evidence="1" type="ORF">RFH988_LOCUS6920</name>
    <name evidence="2" type="ORF">SEV965_LOCUS6986</name>
</gene>
<evidence type="ECO:0000313" key="2">
    <source>
        <dbReference type="EMBL" id="CAF0927456.1"/>
    </source>
</evidence>
<dbReference type="AlphaFoldDB" id="A0A813WMA3"/>
<protein>
    <submittedName>
        <fullName evidence="1">Uncharacterized protein</fullName>
    </submittedName>
</protein>